<accession>A0A098S946</accession>
<evidence type="ECO:0000313" key="3">
    <source>
        <dbReference type="EMBL" id="KGE87612.1"/>
    </source>
</evidence>
<sequence length="225" mass="24375">MQDLLNAAMAGVNLPFTLLLGLVVLYWLSVIFGAVDLSAFDFDIDAEVDVDADVDTDVDASGMSGWFAGALHFFNFGRVPFMLIITVTVVTAWVLAILGNHYLGHYSLGYALATAIPILFIGLFAAKVVTTPFVPLFEQISKEAQPMDYIGQACELILPASFTQMGQARVQAEDDELLIYVKTAAPELQLPSGTKAVVSRAAPDGSHYLVRAYPEEDPPERSTVL</sequence>
<evidence type="ECO:0000259" key="2">
    <source>
        <dbReference type="Pfam" id="PF21001"/>
    </source>
</evidence>
<organism evidence="3 4">
    <name type="scientific">Phaeodactylibacter xiamenensis</name>
    <dbReference type="NCBI Taxonomy" id="1524460"/>
    <lineage>
        <taxon>Bacteria</taxon>
        <taxon>Pseudomonadati</taxon>
        <taxon>Bacteroidota</taxon>
        <taxon>Saprospiria</taxon>
        <taxon>Saprospirales</taxon>
        <taxon>Haliscomenobacteraceae</taxon>
        <taxon>Phaeodactylibacter</taxon>
    </lineage>
</organism>
<feature type="transmembrane region" description="Helical" evidence="1">
    <location>
        <begin position="79"/>
        <end position="98"/>
    </location>
</feature>
<proteinExistence type="predicted"/>
<protein>
    <recommendedName>
        <fullName evidence="2">Inner membrane protein YqiJ N-terminal domain-containing protein</fullName>
    </recommendedName>
</protein>
<name>A0A098S946_9BACT</name>
<dbReference type="STRING" id="1524460.IX84_13770"/>
<comment type="caution">
    <text evidence="3">The sequence shown here is derived from an EMBL/GenBank/DDBJ whole genome shotgun (WGS) entry which is preliminary data.</text>
</comment>
<feature type="transmembrane region" description="Helical" evidence="1">
    <location>
        <begin position="12"/>
        <end position="35"/>
    </location>
</feature>
<feature type="transmembrane region" description="Helical" evidence="1">
    <location>
        <begin position="110"/>
        <end position="129"/>
    </location>
</feature>
<keyword evidence="1" id="KW-0812">Transmembrane</keyword>
<keyword evidence="4" id="KW-1185">Reference proteome</keyword>
<gene>
    <name evidence="3" type="ORF">IX84_13770</name>
</gene>
<feature type="domain" description="Inner membrane protein YqiJ N-terminal" evidence="2">
    <location>
        <begin position="16"/>
        <end position="96"/>
    </location>
</feature>
<keyword evidence="1" id="KW-1133">Transmembrane helix</keyword>
<evidence type="ECO:0000256" key="1">
    <source>
        <dbReference type="SAM" id="Phobius"/>
    </source>
</evidence>
<dbReference type="AlphaFoldDB" id="A0A098S946"/>
<reference evidence="3 4" key="1">
    <citation type="journal article" date="2014" name="Int. J. Syst. Evol. Microbiol.">
        <title>Phaeodactylibacter xiamenensis gen. nov., sp. nov., a member of the family Saprospiraceae isolated from the marine alga Phaeodactylum tricornutum.</title>
        <authorList>
            <person name="Chen Z.Jr."/>
            <person name="Lei X."/>
            <person name="Lai Q."/>
            <person name="Li Y."/>
            <person name="Zhang B."/>
            <person name="Zhang J."/>
            <person name="Zhang H."/>
            <person name="Yang L."/>
            <person name="Zheng W."/>
            <person name="Tian Y."/>
            <person name="Yu Z."/>
            <person name="Xu H.Jr."/>
            <person name="Zheng T."/>
        </authorList>
    </citation>
    <scope>NUCLEOTIDE SEQUENCE [LARGE SCALE GENOMIC DNA]</scope>
    <source>
        <strain evidence="3 4">KD52</strain>
    </source>
</reference>
<dbReference type="RefSeq" id="WP_044221340.1">
    <property type="nucleotide sequence ID" value="NZ_JBKAGJ010000020.1"/>
</dbReference>
<dbReference type="InterPro" id="IPR048376">
    <property type="entry name" value="YqiJ_N"/>
</dbReference>
<keyword evidence="1" id="KW-0472">Membrane</keyword>
<dbReference type="Proteomes" id="UP000029736">
    <property type="component" value="Unassembled WGS sequence"/>
</dbReference>
<dbReference type="EMBL" id="JPOS01000034">
    <property type="protein sequence ID" value="KGE87612.1"/>
    <property type="molecule type" value="Genomic_DNA"/>
</dbReference>
<evidence type="ECO:0000313" key="4">
    <source>
        <dbReference type="Proteomes" id="UP000029736"/>
    </source>
</evidence>
<dbReference type="OrthoDB" id="996420at2"/>
<dbReference type="Pfam" id="PF21001">
    <property type="entry name" value="YqiJ_N"/>
    <property type="match status" value="1"/>
</dbReference>